<accession>A0A191ZDS6</accession>
<evidence type="ECO:0000256" key="7">
    <source>
        <dbReference type="RuleBase" id="RU003879"/>
    </source>
</evidence>
<keyword evidence="5 8" id="KW-1133">Transmembrane helix</keyword>
<dbReference type="Gene3D" id="3.30.420.270">
    <property type="match status" value="1"/>
</dbReference>
<evidence type="ECO:0000256" key="4">
    <source>
        <dbReference type="ARBA" id="ARBA00022692"/>
    </source>
</evidence>
<protein>
    <recommendedName>
        <fullName evidence="11">Biopolymer transporter ExbD</fullName>
    </recommendedName>
</protein>
<keyword evidence="7" id="KW-0813">Transport</keyword>
<keyword evidence="7" id="KW-0653">Protein transport</keyword>
<evidence type="ECO:0000313" key="9">
    <source>
        <dbReference type="EMBL" id="ANJ66023.1"/>
    </source>
</evidence>
<dbReference type="STRING" id="1860122.A9404_00265"/>
<keyword evidence="3" id="KW-1003">Cell membrane</keyword>
<evidence type="ECO:0000313" key="10">
    <source>
        <dbReference type="Proteomes" id="UP000078596"/>
    </source>
</evidence>
<dbReference type="GO" id="GO:0022857">
    <property type="term" value="F:transmembrane transporter activity"/>
    <property type="evidence" value="ECO:0007669"/>
    <property type="project" value="InterPro"/>
</dbReference>
<dbReference type="OrthoDB" id="9793581at2"/>
<sequence length="135" mass="14846">MFIWDNAPRKKGRIEIIPMIDVMMFLLVFFVLISMNVIPATGIKTQLPGSAQPDRLTRSFHVVIIIGAQGQIQMEGKDYDLTTLGPALKALRQEHKDIDLVIDGDKASALQNLVDVMDVVKTSGITAVSIAAKKK</sequence>
<name>A0A191ZDS6_9GAMM</name>
<comment type="subcellular location">
    <subcellularLocation>
        <location evidence="1">Cell membrane</location>
        <topology evidence="1">Single-pass membrane protein</topology>
    </subcellularLocation>
    <subcellularLocation>
        <location evidence="7">Cell membrane</location>
        <topology evidence="7">Single-pass type II membrane protein</topology>
    </subcellularLocation>
</comment>
<evidence type="ECO:0000256" key="6">
    <source>
        <dbReference type="ARBA" id="ARBA00023136"/>
    </source>
</evidence>
<dbReference type="Proteomes" id="UP000078596">
    <property type="component" value="Chromosome"/>
</dbReference>
<keyword evidence="4 7" id="KW-0812">Transmembrane</keyword>
<proteinExistence type="inferred from homology"/>
<keyword evidence="6 8" id="KW-0472">Membrane</keyword>
<dbReference type="Pfam" id="PF02472">
    <property type="entry name" value="ExbD"/>
    <property type="match status" value="1"/>
</dbReference>
<dbReference type="GO" id="GO:0015031">
    <property type="term" value="P:protein transport"/>
    <property type="evidence" value="ECO:0007669"/>
    <property type="project" value="UniProtKB-KW"/>
</dbReference>
<evidence type="ECO:0008006" key="11">
    <source>
        <dbReference type="Google" id="ProtNLM"/>
    </source>
</evidence>
<dbReference type="GO" id="GO:0005886">
    <property type="term" value="C:plasma membrane"/>
    <property type="evidence" value="ECO:0007669"/>
    <property type="project" value="UniProtKB-SubCell"/>
</dbReference>
<dbReference type="AlphaFoldDB" id="A0A191ZDS6"/>
<reference evidence="9 10" key="1">
    <citation type="submission" date="2016-06" db="EMBL/GenBank/DDBJ databases">
        <title>Insight into the functional genes involving in sulfur oxidation in Pearl River water.</title>
        <authorList>
            <person name="Luo J."/>
            <person name="Tan X."/>
            <person name="Lin W."/>
        </authorList>
    </citation>
    <scope>NUCLEOTIDE SEQUENCE [LARGE SCALE GENOMIC DNA]</scope>
    <source>
        <strain evidence="9 10">LS2</strain>
    </source>
</reference>
<dbReference type="EMBL" id="CP016027">
    <property type="protein sequence ID" value="ANJ66023.1"/>
    <property type="molecule type" value="Genomic_DNA"/>
</dbReference>
<dbReference type="RefSeq" id="WP_066097608.1">
    <property type="nucleotide sequence ID" value="NZ_CP016027.1"/>
</dbReference>
<dbReference type="InterPro" id="IPR003400">
    <property type="entry name" value="ExbD"/>
</dbReference>
<feature type="transmembrane region" description="Helical" evidence="8">
    <location>
        <begin position="20"/>
        <end position="38"/>
    </location>
</feature>
<evidence type="ECO:0000256" key="3">
    <source>
        <dbReference type="ARBA" id="ARBA00022475"/>
    </source>
</evidence>
<evidence type="ECO:0000256" key="1">
    <source>
        <dbReference type="ARBA" id="ARBA00004162"/>
    </source>
</evidence>
<evidence type="ECO:0000256" key="2">
    <source>
        <dbReference type="ARBA" id="ARBA00005811"/>
    </source>
</evidence>
<gene>
    <name evidence="9" type="ORF">A9404_00265</name>
</gene>
<dbReference type="PANTHER" id="PTHR30558">
    <property type="entry name" value="EXBD MEMBRANE COMPONENT OF PMF-DRIVEN MACROMOLECULE IMPORT SYSTEM"/>
    <property type="match status" value="1"/>
</dbReference>
<evidence type="ECO:0000256" key="5">
    <source>
        <dbReference type="ARBA" id="ARBA00022989"/>
    </source>
</evidence>
<organism evidence="9 10">
    <name type="scientific">Halothiobacillus diazotrophicus</name>
    <dbReference type="NCBI Taxonomy" id="1860122"/>
    <lineage>
        <taxon>Bacteria</taxon>
        <taxon>Pseudomonadati</taxon>
        <taxon>Pseudomonadota</taxon>
        <taxon>Gammaproteobacteria</taxon>
        <taxon>Chromatiales</taxon>
        <taxon>Halothiobacillaceae</taxon>
        <taxon>Halothiobacillus</taxon>
    </lineage>
</organism>
<comment type="similarity">
    <text evidence="2 7">Belongs to the ExbD/TolR family.</text>
</comment>
<dbReference type="KEGG" id="haz:A9404_00265"/>
<keyword evidence="10" id="KW-1185">Reference proteome</keyword>
<evidence type="ECO:0000256" key="8">
    <source>
        <dbReference type="SAM" id="Phobius"/>
    </source>
</evidence>